<reference evidence="1 2" key="1">
    <citation type="submission" date="2019-08" db="EMBL/GenBank/DDBJ databases">
        <title>Whole genome of Aphis craccivora.</title>
        <authorList>
            <person name="Voronova N.V."/>
            <person name="Shulinski R.S."/>
            <person name="Bandarenka Y.V."/>
            <person name="Zhorov D.G."/>
            <person name="Warner D."/>
        </authorList>
    </citation>
    <scope>NUCLEOTIDE SEQUENCE [LARGE SCALE GENOMIC DNA]</scope>
    <source>
        <strain evidence="1">180601</strain>
        <tissue evidence="1">Whole Body</tissue>
    </source>
</reference>
<accession>A0A6G0YK08</accession>
<comment type="caution">
    <text evidence="1">The sequence shown here is derived from an EMBL/GenBank/DDBJ whole genome shotgun (WGS) entry which is preliminary data.</text>
</comment>
<keyword evidence="1" id="KW-0695">RNA-directed DNA polymerase</keyword>
<proteinExistence type="predicted"/>
<dbReference type="EMBL" id="VUJU01003636">
    <property type="protein sequence ID" value="KAF0757237.1"/>
    <property type="molecule type" value="Genomic_DNA"/>
</dbReference>
<dbReference type="AlphaFoldDB" id="A0A6G0YK08"/>
<keyword evidence="2" id="KW-1185">Reference proteome</keyword>
<gene>
    <name evidence="1" type="ORF">FWK35_00020668</name>
</gene>
<evidence type="ECO:0000313" key="2">
    <source>
        <dbReference type="Proteomes" id="UP000478052"/>
    </source>
</evidence>
<sequence length="82" mass="9485">MNNLKLLSLADRRVEATLAFLLKLIDRRVDAPVLLFVINFKVPTHLTRSNSSFVVPFHSTNYGRNNPIHCMMRICNEHLGFF</sequence>
<keyword evidence="1" id="KW-0548">Nucleotidyltransferase</keyword>
<evidence type="ECO:0000313" key="1">
    <source>
        <dbReference type="EMBL" id="KAF0757237.1"/>
    </source>
</evidence>
<name>A0A6G0YK08_APHCR</name>
<dbReference type="Proteomes" id="UP000478052">
    <property type="component" value="Unassembled WGS sequence"/>
</dbReference>
<organism evidence="1 2">
    <name type="scientific">Aphis craccivora</name>
    <name type="common">Cowpea aphid</name>
    <dbReference type="NCBI Taxonomy" id="307492"/>
    <lineage>
        <taxon>Eukaryota</taxon>
        <taxon>Metazoa</taxon>
        <taxon>Ecdysozoa</taxon>
        <taxon>Arthropoda</taxon>
        <taxon>Hexapoda</taxon>
        <taxon>Insecta</taxon>
        <taxon>Pterygota</taxon>
        <taxon>Neoptera</taxon>
        <taxon>Paraneoptera</taxon>
        <taxon>Hemiptera</taxon>
        <taxon>Sternorrhyncha</taxon>
        <taxon>Aphidomorpha</taxon>
        <taxon>Aphidoidea</taxon>
        <taxon>Aphididae</taxon>
        <taxon>Aphidini</taxon>
        <taxon>Aphis</taxon>
        <taxon>Aphis</taxon>
    </lineage>
</organism>
<dbReference type="GO" id="GO:0003964">
    <property type="term" value="F:RNA-directed DNA polymerase activity"/>
    <property type="evidence" value="ECO:0007669"/>
    <property type="project" value="UniProtKB-KW"/>
</dbReference>
<dbReference type="OrthoDB" id="6777438at2759"/>
<keyword evidence="1" id="KW-0808">Transferase</keyword>
<protein>
    <submittedName>
        <fullName evidence="1">Reverse transcriptase domain-containing protein</fullName>
    </submittedName>
</protein>